<evidence type="ECO:0000256" key="6">
    <source>
        <dbReference type="RuleBase" id="RU000499"/>
    </source>
</evidence>
<reference evidence="7 8" key="1">
    <citation type="journal article" date="2010" name="Int. J. Syst. Evol. Microbiol.">
        <title>Vagococcus penaei sp. nov., isolated from spoilage microbiota of cooked shrimp (Penaeus vannamei).</title>
        <authorList>
            <person name="Jaffres E."/>
            <person name="Prevost H."/>
            <person name="Rossero A."/>
            <person name="Joffraud J.J."/>
            <person name="Dousset X."/>
        </authorList>
    </citation>
    <scope>NUCLEOTIDE SEQUENCE [LARGE SCALE GENOMIC DNA]</scope>
    <source>
        <strain evidence="7 8">CD276</strain>
    </source>
</reference>
<evidence type="ECO:0000313" key="7">
    <source>
        <dbReference type="EMBL" id="AQP54650.1"/>
    </source>
</evidence>
<dbReference type="Proteomes" id="UP000188246">
    <property type="component" value="Chromosome"/>
</dbReference>
<dbReference type="EMBL" id="CP019609">
    <property type="protein sequence ID" value="AQP54650.1"/>
    <property type="molecule type" value="Genomic_DNA"/>
</dbReference>
<dbReference type="STRING" id="633807.BW732_10830"/>
<dbReference type="SUPFAM" id="SSF52833">
    <property type="entry name" value="Thioredoxin-like"/>
    <property type="match status" value="1"/>
</dbReference>
<dbReference type="PANTHER" id="PTHR11592">
    <property type="entry name" value="GLUTATHIONE PEROXIDASE"/>
    <property type="match status" value="1"/>
</dbReference>
<dbReference type="KEGG" id="vpi:BW732_10830"/>
<protein>
    <recommendedName>
        <fullName evidence="5 6">Glutathione peroxidase</fullName>
    </recommendedName>
</protein>
<evidence type="ECO:0000256" key="2">
    <source>
        <dbReference type="ARBA" id="ARBA00006926"/>
    </source>
</evidence>
<comment type="similarity">
    <text evidence="2 6">Belongs to the glutathione peroxidase family.</text>
</comment>
<gene>
    <name evidence="7" type="ORF">BW732_10830</name>
</gene>
<dbReference type="PANTHER" id="PTHR11592:SF78">
    <property type="entry name" value="GLUTATHIONE PEROXIDASE"/>
    <property type="match status" value="1"/>
</dbReference>
<dbReference type="PRINTS" id="PR01011">
    <property type="entry name" value="GLUTPROXDASE"/>
</dbReference>
<dbReference type="InterPro" id="IPR029759">
    <property type="entry name" value="GPX_AS"/>
</dbReference>
<dbReference type="Gene3D" id="3.40.30.10">
    <property type="entry name" value="Glutaredoxin"/>
    <property type="match status" value="1"/>
</dbReference>
<dbReference type="PROSITE" id="PS51352">
    <property type="entry name" value="THIOREDOXIN_2"/>
    <property type="match status" value="1"/>
</dbReference>
<proteinExistence type="inferred from homology"/>
<keyword evidence="4 6" id="KW-0560">Oxidoreductase</keyword>
<evidence type="ECO:0000256" key="5">
    <source>
        <dbReference type="ARBA" id="ARBA00069346"/>
    </source>
</evidence>
<dbReference type="InterPro" id="IPR036249">
    <property type="entry name" value="Thioredoxin-like_sf"/>
</dbReference>
<keyword evidence="8" id="KW-1185">Reference proteome</keyword>
<sequence length="156" mass="17818">MTIYEYNVDKMNGTTQALRDYQGKVVLIVNTASKCGFAKQFSGLEELYKKYKEQNFIVLGFPCNQFLNQEPNSNEEIAEICQLNYGVTFPMFAKINVRGQEQSPLFGYLIDETGGKKIKWNFTKFLINRDGTVAKRYGSTVTPAEIEDDIKSLLKK</sequence>
<dbReference type="Pfam" id="PF00255">
    <property type="entry name" value="GSHPx"/>
    <property type="match status" value="1"/>
</dbReference>
<dbReference type="PROSITE" id="PS00763">
    <property type="entry name" value="GLUTATHIONE_PEROXID_2"/>
    <property type="match status" value="1"/>
</dbReference>
<accession>A0A1Q2D8H9</accession>
<evidence type="ECO:0000256" key="1">
    <source>
        <dbReference type="ARBA" id="ARBA00000217"/>
    </source>
</evidence>
<dbReference type="PROSITE" id="PS51355">
    <property type="entry name" value="GLUTATHIONE_PEROXID_3"/>
    <property type="match status" value="1"/>
</dbReference>
<organism evidence="7 8">
    <name type="scientific">Vagococcus penaei</name>
    <dbReference type="NCBI Taxonomy" id="633807"/>
    <lineage>
        <taxon>Bacteria</taxon>
        <taxon>Bacillati</taxon>
        <taxon>Bacillota</taxon>
        <taxon>Bacilli</taxon>
        <taxon>Lactobacillales</taxon>
        <taxon>Enterococcaceae</taxon>
        <taxon>Vagococcus</taxon>
    </lineage>
</organism>
<name>A0A1Q2D8H9_9ENTE</name>
<dbReference type="InterPro" id="IPR029760">
    <property type="entry name" value="GPX_CS"/>
</dbReference>
<dbReference type="RefSeq" id="WP_077276735.1">
    <property type="nucleotide sequence ID" value="NZ_CP019609.1"/>
</dbReference>
<dbReference type="PIRSF" id="PIRSF000303">
    <property type="entry name" value="Glutathion_perox"/>
    <property type="match status" value="1"/>
</dbReference>
<comment type="catalytic activity">
    <reaction evidence="1">
        <text>2 glutathione + H2O2 = glutathione disulfide + 2 H2O</text>
        <dbReference type="Rhea" id="RHEA:16833"/>
        <dbReference type="ChEBI" id="CHEBI:15377"/>
        <dbReference type="ChEBI" id="CHEBI:16240"/>
        <dbReference type="ChEBI" id="CHEBI:57925"/>
        <dbReference type="ChEBI" id="CHEBI:58297"/>
        <dbReference type="EC" id="1.11.1.9"/>
    </reaction>
</comment>
<evidence type="ECO:0000313" key="8">
    <source>
        <dbReference type="Proteomes" id="UP000188246"/>
    </source>
</evidence>
<dbReference type="PROSITE" id="PS00460">
    <property type="entry name" value="GLUTATHIONE_PEROXID_1"/>
    <property type="match status" value="1"/>
</dbReference>
<dbReference type="GO" id="GO:0034599">
    <property type="term" value="P:cellular response to oxidative stress"/>
    <property type="evidence" value="ECO:0007669"/>
    <property type="project" value="TreeGrafter"/>
</dbReference>
<dbReference type="InterPro" id="IPR000889">
    <property type="entry name" value="Glutathione_peroxidase"/>
</dbReference>
<dbReference type="CDD" id="cd00340">
    <property type="entry name" value="GSH_Peroxidase"/>
    <property type="match status" value="1"/>
</dbReference>
<evidence type="ECO:0000256" key="4">
    <source>
        <dbReference type="ARBA" id="ARBA00023002"/>
    </source>
</evidence>
<keyword evidence="3 6" id="KW-0575">Peroxidase</keyword>
<dbReference type="OrthoDB" id="9789406at2"/>
<dbReference type="AlphaFoldDB" id="A0A1Q2D8H9"/>
<dbReference type="FunFam" id="3.40.30.10:FF:000010">
    <property type="entry name" value="Glutathione peroxidase"/>
    <property type="match status" value="1"/>
</dbReference>
<dbReference type="GO" id="GO:0004602">
    <property type="term" value="F:glutathione peroxidase activity"/>
    <property type="evidence" value="ECO:0007669"/>
    <property type="project" value="UniProtKB-EC"/>
</dbReference>
<dbReference type="InterPro" id="IPR013766">
    <property type="entry name" value="Thioredoxin_domain"/>
</dbReference>
<evidence type="ECO:0000256" key="3">
    <source>
        <dbReference type="ARBA" id="ARBA00022559"/>
    </source>
</evidence>